<feature type="transmembrane region" description="Helical" evidence="8">
    <location>
        <begin position="225"/>
        <end position="243"/>
    </location>
</feature>
<dbReference type="Pfam" id="PF00482">
    <property type="entry name" value="T2SSF"/>
    <property type="match status" value="2"/>
</dbReference>
<keyword evidence="7 8" id="KW-0472">Membrane</keyword>
<evidence type="ECO:0000256" key="8">
    <source>
        <dbReference type="SAM" id="Phobius"/>
    </source>
</evidence>
<proteinExistence type="inferred from homology"/>
<dbReference type="AlphaFoldDB" id="A0A3L6ZW65"/>
<evidence type="ECO:0000256" key="6">
    <source>
        <dbReference type="ARBA" id="ARBA00022989"/>
    </source>
</evidence>
<feature type="transmembrane region" description="Helical" evidence="8">
    <location>
        <begin position="177"/>
        <end position="200"/>
    </location>
</feature>
<dbReference type="PANTHER" id="PTHR30012">
    <property type="entry name" value="GENERAL SECRETION PATHWAY PROTEIN"/>
    <property type="match status" value="1"/>
</dbReference>
<evidence type="ECO:0000256" key="2">
    <source>
        <dbReference type="ARBA" id="ARBA00005745"/>
    </source>
</evidence>
<dbReference type="PANTHER" id="PTHR30012:SF0">
    <property type="entry name" value="TYPE II SECRETION SYSTEM PROTEIN F-RELATED"/>
    <property type="match status" value="1"/>
</dbReference>
<comment type="subcellular location">
    <subcellularLocation>
        <location evidence="1">Cell inner membrane</location>
        <topology evidence="1">Multi-pass membrane protein</topology>
    </subcellularLocation>
</comment>
<dbReference type="FunFam" id="1.20.81.30:FF:000001">
    <property type="entry name" value="Type II secretion system protein F"/>
    <property type="match status" value="2"/>
</dbReference>
<dbReference type="OrthoDB" id="9805682at2"/>
<dbReference type="Gene3D" id="1.20.81.30">
    <property type="entry name" value="Type II secretion system (T2SS), domain F"/>
    <property type="match status" value="2"/>
</dbReference>
<name>A0A3L6ZW65_9MICO</name>
<reference evidence="10 11" key="1">
    <citation type="submission" date="2018-10" db="EMBL/GenBank/DDBJ databases">
        <authorList>
            <person name="Li J."/>
        </authorList>
    </citation>
    <scope>NUCLEOTIDE SEQUENCE [LARGE SCALE GENOMIC DNA]</scope>
    <source>
        <strain evidence="10 11">CCTCC AB209002</strain>
    </source>
</reference>
<comment type="caution">
    <text evidence="10">The sequence shown here is derived from an EMBL/GenBank/DDBJ whole genome shotgun (WGS) entry which is preliminary data.</text>
</comment>
<dbReference type="EMBL" id="RCUV01000006">
    <property type="protein sequence ID" value="RLP71935.1"/>
    <property type="molecule type" value="Genomic_DNA"/>
</dbReference>
<feature type="domain" description="Type II secretion system protein GspF" evidence="9">
    <location>
        <begin position="76"/>
        <end position="198"/>
    </location>
</feature>
<dbReference type="InterPro" id="IPR003004">
    <property type="entry name" value="GspF/PilC"/>
</dbReference>
<evidence type="ECO:0000256" key="4">
    <source>
        <dbReference type="ARBA" id="ARBA00022519"/>
    </source>
</evidence>
<keyword evidence="4" id="KW-0997">Cell inner membrane</keyword>
<dbReference type="InterPro" id="IPR018076">
    <property type="entry name" value="T2SS_GspF_dom"/>
</dbReference>
<evidence type="ECO:0000259" key="9">
    <source>
        <dbReference type="Pfam" id="PF00482"/>
    </source>
</evidence>
<comment type="similarity">
    <text evidence="2">Belongs to the GSP F family.</text>
</comment>
<evidence type="ECO:0000256" key="1">
    <source>
        <dbReference type="ARBA" id="ARBA00004429"/>
    </source>
</evidence>
<keyword evidence="11" id="KW-1185">Reference proteome</keyword>
<dbReference type="RefSeq" id="WP_121672383.1">
    <property type="nucleotide sequence ID" value="NZ_BMXM01000005.1"/>
</dbReference>
<evidence type="ECO:0000313" key="10">
    <source>
        <dbReference type="EMBL" id="RLP71935.1"/>
    </source>
</evidence>
<dbReference type="GO" id="GO:0005886">
    <property type="term" value="C:plasma membrane"/>
    <property type="evidence" value="ECO:0007669"/>
    <property type="project" value="UniProtKB-SubCell"/>
</dbReference>
<gene>
    <name evidence="10" type="ORF">D9V29_05735</name>
</gene>
<sequence>MATTVGYAYKGRDAAGKIVKGKLDASSEAAVAARLRTMGLSPVSIDAAPDGTGLSREITIPGFSKGVTLKDLAIMSRQMSTMTSAGLSLMRTLSILAEQTESKPLAKILVTVRDDVETGVSLSDAMRKHDRDFPPIMINMVKAGETGGFLDKALDTVAKNFEKESELKNSIKSAMTYPIVVVGMVVLAVAGMLIFIVPVFKDMFEGMGGSLPLPTQILVTLSEQMIWLGPLILVVSIVGSIWWKKNKHTEGVRKALDPLKLKMPVFGMLMTKLAVARFSRNFADMIGAGVPILQSLQIVGETSGNYVIERSLVKVQDSVRQGKSIAAPLAEEAVFPPMVIQMVAVGEDSGALQQMLDKIADFYDQEVKTMTDQLTSLIEPLLIAFLGIVVGGMIVALYLPVFNIATLMQ</sequence>
<dbReference type="PRINTS" id="PR00812">
    <property type="entry name" value="BCTERIALGSPF"/>
</dbReference>
<keyword evidence="3" id="KW-1003">Cell membrane</keyword>
<dbReference type="Proteomes" id="UP000270299">
    <property type="component" value="Unassembled WGS sequence"/>
</dbReference>
<keyword evidence="5 8" id="KW-0812">Transmembrane</keyword>
<feature type="transmembrane region" description="Helical" evidence="8">
    <location>
        <begin position="377"/>
        <end position="399"/>
    </location>
</feature>
<dbReference type="InterPro" id="IPR042094">
    <property type="entry name" value="T2SS_GspF_sf"/>
</dbReference>
<protein>
    <submittedName>
        <fullName evidence="10">Type II secretion system F family protein</fullName>
    </submittedName>
</protein>
<evidence type="ECO:0000313" key="11">
    <source>
        <dbReference type="Proteomes" id="UP000270299"/>
    </source>
</evidence>
<evidence type="ECO:0000256" key="3">
    <source>
        <dbReference type="ARBA" id="ARBA00022475"/>
    </source>
</evidence>
<evidence type="ECO:0000256" key="5">
    <source>
        <dbReference type="ARBA" id="ARBA00022692"/>
    </source>
</evidence>
<evidence type="ECO:0000256" key="7">
    <source>
        <dbReference type="ARBA" id="ARBA00023136"/>
    </source>
</evidence>
<keyword evidence="6 8" id="KW-1133">Transmembrane helix</keyword>
<accession>A0A3L6ZW65</accession>
<feature type="domain" description="Type II secretion system protein GspF" evidence="9">
    <location>
        <begin position="278"/>
        <end position="400"/>
    </location>
</feature>
<organism evidence="10 11">
    <name type="scientific">Mycetocola manganoxydans</name>
    <dbReference type="NCBI Taxonomy" id="699879"/>
    <lineage>
        <taxon>Bacteria</taxon>
        <taxon>Bacillati</taxon>
        <taxon>Actinomycetota</taxon>
        <taxon>Actinomycetes</taxon>
        <taxon>Micrococcales</taxon>
        <taxon>Microbacteriaceae</taxon>
        <taxon>Mycetocola</taxon>
    </lineage>
</organism>